<dbReference type="SUPFAM" id="SSF109604">
    <property type="entry name" value="HD-domain/PDEase-like"/>
    <property type="match status" value="1"/>
</dbReference>
<keyword evidence="1" id="KW-1133">Transmembrane helix</keyword>
<dbReference type="InterPro" id="IPR037522">
    <property type="entry name" value="HD_GYP_dom"/>
</dbReference>
<feature type="transmembrane region" description="Helical" evidence="1">
    <location>
        <begin position="80"/>
        <end position="100"/>
    </location>
</feature>
<evidence type="ECO:0000259" key="2">
    <source>
        <dbReference type="PROSITE" id="PS51832"/>
    </source>
</evidence>
<dbReference type="EMBL" id="UOFY01000015">
    <property type="protein sequence ID" value="VAX07311.1"/>
    <property type="molecule type" value="Genomic_DNA"/>
</dbReference>
<dbReference type="InterPro" id="IPR052020">
    <property type="entry name" value="Cyclic_di-GMP/3'3'-cGAMP_PDE"/>
</dbReference>
<keyword evidence="1" id="KW-0812">Transmembrane</keyword>
<dbReference type="PROSITE" id="PS51832">
    <property type="entry name" value="HD_GYP"/>
    <property type="match status" value="1"/>
</dbReference>
<feature type="domain" description="HD-GYP" evidence="2">
    <location>
        <begin position="202"/>
        <end position="412"/>
    </location>
</feature>
<feature type="transmembrane region" description="Helical" evidence="1">
    <location>
        <begin position="132"/>
        <end position="150"/>
    </location>
</feature>
<dbReference type="PANTHER" id="PTHR45228:SF5">
    <property type="entry name" value="CYCLIC DI-GMP PHOSPHODIESTERASE VC_1348-RELATED"/>
    <property type="match status" value="1"/>
</dbReference>
<dbReference type="Gene3D" id="1.10.3210.10">
    <property type="entry name" value="Hypothetical protein af1432"/>
    <property type="match status" value="1"/>
</dbReference>
<feature type="transmembrane region" description="Helical" evidence="1">
    <location>
        <begin position="162"/>
        <end position="185"/>
    </location>
</feature>
<dbReference type="CDD" id="cd00077">
    <property type="entry name" value="HDc"/>
    <property type="match status" value="1"/>
</dbReference>
<sequence length="422" mass="47726">MKQNLPYWLQAKTDVHCTSSQSAREHLLKGIITVFTIVGSIAYIPSVAAAYIAGFYDIIILDTLVYSWVIYLFCAKRHSYVFRAYSMIFIIFLLAVFLLLKLGLLSAGILWLFVAPIISTLLISYRQGMAMVALNTVFLTFIGMMEYLKFFQASVPQNNTTLWLIITVNFVLLNILTVISLGRLLDNLDNTLLDLRTKQDEISLTQEATIDMVASLAEYRDTETGNHIRRTQNYVRVLAEELSQRNEYKALLSSETIDLLYKSAPLHDIGKVGVPDKILLKPGKLNFDEFEEMKKHVIYGHDALLKSAEKLGDNHFLQLASIIAHSHHEKWDGSGYPLALKGKEIPLAGRIMAVADVYDALISRRIYKAPMSHDAALQYIKDNRGSHFDPDVVDALVNRQQEFLSIADKFSDSEVERKALRG</sequence>
<feature type="transmembrane region" description="Helical" evidence="1">
    <location>
        <begin position="27"/>
        <end position="44"/>
    </location>
</feature>
<accession>A0A3B1AZR7</accession>
<organism evidence="3">
    <name type="scientific">hydrothermal vent metagenome</name>
    <dbReference type="NCBI Taxonomy" id="652676"/>
    <lineage>
        <taxon>unclassified sequences</taxon>
        <taxon>metagenomes</taxon>
        <taxon>ecological metagenomes</taxon>
    </lineage>
</organism>
<keyword evidence="1" id="KW-0472">Membrane</keyword>
<proteinExistence type="predicted"/>
<reference evidence="3" key="1">
    <citation type="submission" date="2018-06" db="EMBL/GenBank/DDBJ databases">
        <authorList>
            <person name="Zhirakovskaya E."/>
        </authorList>
    </citation>
    <scope>NUCLEOTIDE SEQUENCE</scope>
</reference>
<dbReference type="InterPro" id="IPR003607">
    <property type="entry name" value="HD/PDEase_dom"/>
</dbReference>
<evidence type="ECO:0000256" key="1">
    <source>
        <dbReference type="SAM" id="Phobius"/>
    </source>
</evidence>
<evidence type="ECO:0000313" key="3">
    <source>
        <dbReference type="EMBL" id="VAX07311.1"/>
    </source>
</evidence>
<name>A0A3B1AZR7_9ZZZZ</name>
<gene>
    <name evidence="3" type="ORF">MNBD_GAMMA25-2627</name>
</gene>
<dbReference type="Pfam" id="PF13487">
    <property type="entry name" value="HD_5"/>
    <property type="match status" value="1"/>
</dbReference>
<protein>
    <submittedName>
        <fullName evidence="3">Response regulator</fullName>
    </submittedName>
</protein>
<feature type="transmembrane region" description="Helical" evidence="1">
    <location>
        <begin position="106"/>
        <end position="125"/>
    </location>
</feature>
<dbReference type="SMART" id="SM00471">
    <property type="entry name" value="HDc"/>
    <property type="match status" value="1"/>
</dbReference>
<feature type="transmembrane region" description="Helical" evidence="1">
    <location>
        <begin position="50"/>
        <end position="73"/>
    </location>
</feature>
<dbReference type="PANTHER" id="PTHR45228">
    <property type="entry name" value="CYCLIC DI-GMP PHOSPHODIESTERASE TM_0186-RELATED"/>
    <property type="match status" value="1"/>
</dbReference>
<dbReference type="AlphaFoldDB" id="A0A3B1AZR7"/>
<dbReference type="Pfam" id="PF20969">
    <property type="entry name" value="MASE11"/>
    <property type="match status" value="1"/>
</dbReference>
<dbReference type="InterPro" id="IPR048437">
    <property type="entry name" value="MASE11"/>
</dbReference>